<gene>
    <name evidence="2" type="ORF">LAZ67_23000444</name>
</gene>
<dbReference type="PANTHER" id="PTHR21301">
    <property type="entry name" value="REVERSE TRANSCRIPTASE"/>
    <property type="match status" value="1"/>
</dbReference>
<dbReference type="PANTHER" id="PTHR21301:SF10">
    <property type="entry name" value="REVERSE TRANSCRIPTASE DOMAIN-CONTAINING PROTEIN"/>
    <property type="match status" value="1"/>
</dbReference>
<evidence type="ECO:0000313" key="2">
    <source>
        <dbReference type="EMBL" id="UYV83302.1"/>
    </source>
</evidence>
<dbReference type="EMBL" id="CP092885">
    <property type="protein sequence ID" value="UYV83302.1"/>
    <property type="molecule type" value="Genomic_DNA"/>
</dbReference>
<evidence type="ECO:0000313" key="3">
    <source>
        <dbReference type="Proteomes" id="UP001235939"/>
    </source>
</evidence>
<evidence type="ECO:0000259" key="1">
    <source>
        <dbReference type="PROSITE" id="PS50878"/>
    </source>
</evidence>
<dbReference type="InterPro" id="IPR000477">
    <property type="entry name" value="RT_dom"/>
</dbReference>
<dbReference type="Proteomes" id="UP001235939">
    <property type="component" value="Chromosome 23"/>
</dbReference>
<proteinExistence type="predicted"/>
<reference evidence="2 3" key="1">
    <citation type="submission" date="2022-03" db="EMBL/GenBank/DDBJ databases">
        <title>A chromosomal length assembly of Cordylochernes scorpioides.</title>
        <authorList>
            <person name="Zeh D."/>
            <person name="Zeh J."/>
        </authorList>
    </citation>
    <scope>NUCLEOTIDE SEQUENCE [LARGE SCALE GENOMIC DNA]</scope>
    <source>
        <strain evidence="2">IN4F17</strain>
        <tissue evidence="2">Whole Body</tissue>
    </source>
</reference>
<sequence>MFSFDVTSLYLSLPHTLITDTLQSFLITANIDKQVIAQITQLTTLCLSISTFTFNHQYYKQIRGTPMGSPLSSIVSEVVMGSLDRATCLLPFSPDSIAISRILRPYGIRVFYNSPPSIATLLRNPITKADKPNNPIHSTGAVYAVSYQDCPASYNIQEGSIFWSFSKYLCYVLGEVFTLEDALRLPAPEIPLQIEDVTEEEEEPCQTAVLKTLPFTIPTCTNSVLKIDDFERLMTIGKGGFGQSSSQISASRAEGKTKKVQRTEQVRFDGWIVALI</sequence>
<keyword evidence="3" id="KW-1185">Reference proteome</keyword>
<feature type="domain" description="Reverse transcriptase" evidence="1">
    <location>
        <begin position="1"/>
        <end position="173"/>
    </location>
</feature>
<dbReference type="PROSITE" id="PS50878">
    <property type="entry name" value="RT_POL"/>
    <property type="match status" value="1"/>
</dbReference>
<protein>
    <recommendedName>
        <fullName evidence="1">Reverse transcriptase domain-containing protein</fullName>
    </recommendedName>
</protein>
<accession>A0ABY6LSG0</accession>
<name>A0ABY6LSG0_9ARAC</name>
<organism evidence="2 3">
    <name type="scientific">Cordylochernes scorpioides</name>
    <dbReference type="NCBI Taxonomy" id="51811"/>
    <lineage>
        <taxon>Eukaryota</taxon>
        <taxon>Metazoa</taxon>
        <taxon>Ecdysozoa</taxon>
        <taxon>Arthropoda</taxon>
        <taxon>Chelicerata</taxon>
        <taxon>Arachnida</taxon>
        <taxon>Pseudoscorpiones</taxon>
        <taxon>Cheliferoidea</taxon>
        <taxon>Chernetidae</taxon>
        <taxon>Cordylochernes</taxon>
    </lineage>
</organism>